<protein>
    <submittedName>
        <fullName evidence="2">Uncharacterized protein</fullName>
    </submittedName>
</protein>
<comment type="caution">
    <text evidence="2">The sequence shown here is derived from an EMBL/GenBank/DDBJ whole genome shotgun (WGS) entry which is preliminary data.</text>
</comment>
<evidence type="ECO:0000313" key="3">
    <source>
        <dbReference type="Proteomes" id="UP000176608"/>
    </source>
</evidence>
<keyword evidence="1" id="KW-0812">Transmembrane</keyword>
<feature type="transmembrane region" description="Helical" evidence="1">
    <location>
        <begin position="49"/>
        <end position="76"/>
    </location>
</feature>
<organism evidence="2 3">
    <name type="scientific">candidate division WWE3 bacterium RIFCSPHIGHO2_01_FULL_42_13</name>
    <dbReference type="NCBI Taxonomy" id="1802617"/>
    <lineage>
        <taxon>Bacteria</taxon>
        <taxon>Katanobacteria</taxon>
    </lineage>
</organism>
<evidence type="ECO:0000313" key="2">
    <source>
        <dbReference type="EMBL" id="OGC47447.1"/>
    </source>
</evidence>
<sequence length="80" mass="9160">MQVYQASDSIEPIKETAMDDKPEKKAWHADLTYHFMPPKWRGAEEVEPWWLPALYVVLLLAVIWVAGQALGAIALLRQLN</sequence>
<gene>
    <name evidence="2" type="ORF">A2886_03420</name>
</gene>
<proteinExistence type="predicted"/>
<keyword evidence="1" id="KW-0472">Membrane</keyword>
<accession>A0A1F4UR44</accession>
<dbReference type="AlphaFoldDB" id="A0A1F4UR44"/>
<name>A0A1F4UR44_UNCKA</name>
<dbReference type="Proteomes" id="UP000176608">
    <property type="component" value="Unassembled WGS sequence"/>
</dbReference>
<evidence type="ECO:0000256" key="1">
    <source>
        <dbReference type="SAM" id="Phobius"/>
    </source>
</evidence>
<keyword evidence="1" id="KW-1133">Transmembrane helix</keyword>
<reference evidence="2 3" key="1">
    <citation type="journal article" date="2016" name="Nat. Commun.">
        <title>Thousands of microbial genomes shed light on interconnected biogeochemical processes in an aquifer system.</title>
        <authorList>
            <person name="Anantharaman K."/>
            <person name="Brown C.T."/>
            <person name="Hug L.A."/>
            <person name="Sharon I."/>
            <person name="Castelle C.J."/>
            <person name="Probst A.J."/>
            <person name="Thomas B.C."/>
            <person name="Singh A."/>
            <person name="Wilkins M.J."/>
            <person name="Karaoz U."/>
            <person name="Brodie E.L."/>
            <person name="Williams K.H."/>
            <person name="Hubbard S.S."/>
            <person name="Banfield J.F."/>
        </authorList>
    </citation>
    <scope>NUCLEOTIDE SEQUENCE [LARGE SCALE GENOMIC DNA]</scope>
</reference>
<dbReference type="EMBL" id="MEVA01000009">
    <property type="protein sequence ID" value="OGC47447.1"/>
    <property type="molecule type" value="Genomic_DNA"/>
</dbReference>
<dbReference type="STRING" id="1802617.A2886_03420"/>